<protein>
    <recommendedName>
        <fullName evidence="3">Transposase</fullName>
    </recommendedName>
</protein>
<evidence type="ECO:0000313" key="2">
    <source>
        <dbReference type="Proteomes" id="UP000737420"/>
    </source>
</evidence>
<organism evidence="1 2">
    <name type="scientific">Aeromonas caviae</name>
    <name type="common">Aeromonas punctata</name>
    <dbReference type="NCBI Taxonomy" id="648"/>
    <lineage>
        <taxon>Bacteria</taxon>
        <taxon>Pseudomonadati</taxon>
        <taxon>Pseudomonadota</taxon>
        <taxon>Gammaproteobacteria</taxon>
        <taxon>Aeromonadales</taxon>
        <taxon>Aeromonadaceae</taxon>
        <taxon>Aeromonas</taxon>
    </lineage>
</organism>
<accession>A0ABD0B922</accession>
<evidence type="ECO:0008006" key="3">
    <source>
        <dbReference type="Google" id="ProtNLM"/>
    </source>
</evidence>
<gene>
    <name evidence="1" type="ORF">KAM382_25180</name>
</gene>
<reference evidence="1 2" key="1">
    <citation type="submission" date="2021-07" db="EMBL/GenBank/DDBJ databases">
        <title>Draft genome sequence of carbapenem-resistant Aeromonas spp. in Japan.</title>
        <authorList>
            <person name="Maehana S."/>
            <person name="Suzuki M."/>
            <person name="Kitasato H."/>
        </authorList>
    </citation>
    <scope>NUCLEOTIDE SEQUENCE [LARGE SCALE GENOMIC DNA]</scope>
    <source>
        <strain evidence="1 2">KAM382</strain>
    </source>
</reference>
<name>A0ABD0B922_AERCA</name>
<comment type="caution">
    <text evidence="1">The sequence shown here is derived from an EMBL/GenBank/DDBJ whole genome shotgun (WGS) entry which is preliminary data.</text>
</comment>
<dbReference type="Proteomes" id="UP000737420">
    <property type="component" value="Unassembled WGS sequence"/>
</dbReference>
<proteinExistence type="predicted"/>
<evidence type="ECO:0000313" key="1">
    <source>
        <dbReference type="EMBL" id="GJB92457.1"/>
    </source>
</evidence>
<sequence>MHGQSISCSGYHLHRLITTQLANTYLMRSPVICGKKPAMPLQQAFKRQLLIVANYIHNHRGQSLGSN</sequence>
<dbReference type="AlphaFoldDB" id="A0ABD0B922"/>
<dbReference type="EMBL" id="BPOP01000024">
    <property type="protein sequence ID" value="GJB92457.1"/>
    <property type="molecule type" value="Genomic_DNA"/>
</dbReference>